<keyword evidence="11" id="KW-1133">Transmembrane helix</keyword>
<dbReference type="InterPro" id="IPR004358">
    <property type="entry name" value="Sig_transdc_His_kin-like_C"/>
</dbReference>
<dbReference type="PROSITE" id="PS50110">
    <property type="entry name" value="RESPONSE_REGULATORY"/>
    <property type="match status" value="1"/>
</dbReference>
<dbReference type="Pfam" id="PF01627">
    <property type="entry name" value="Hpt"/>
    <property type="match status" value="1"/>
</dbReference>
<dbReference type="PROSITE" id="PS50894">
    <property type="entry name" value="HPT"/>
    <property type="match status" value="1"/>
</dbReference>
<dbReference type="Gene3D" id="1.10.287.130">
    <property type="match status" value="1"/>
</dbReference>
<dbReference type="SUPFAM" id="SSF47384">
    <property type="entry name" value="Homodimeric domain of signal transducing histidine kinase"/>
    <property type="match status" value="1"/>
</dbReference>
<evidence type="ECO:0000256" key="4">
    <source>
        <dbReference type="ARBA" id="ARBA00022475"/>
    </source>
</evidence>
<evidence type="ECO:0000259" key="19">
    <source>
        <dbReference type="PROSITE" id="PS50894"/>
    </source>
</evidence>
<keyword evidence="6 15" id="KW-0597">Phosphoprotein</keyword>
<dbReference type="Gene3D" id="3.30.565.10">
    <property type="entry name" value="Histidine kinase-like ATPase, C-terminal domain"/>
    <property type="match status" value="1"/>
</dbReference>
<dbReference type="InterPro" id="IPR000014">
    <property type="entry name" value="PAS"/>
</dbReference>
<dbReference type="SMART" id="SM00388">
    <property type="entry name" value="HisKA"/>
    <property type="match status" value="1"/>
</dbReference>
<feature type="domain" description="Histidine kinase" evidence="16">
    <location>
        <begin position="469"/>
        <end position="685"/>
    </location>
</feature>
<comment type="catalytic activity">
    <reaction evidence="1">
        <text>ATP + protein L-histidine = ADP + protein N-phospho-L-histidine.</text>
        <dbReference type="EC" id="2.7.13.3"/>
    </reaction>
</comment>
<evidence type="ECO:0000256" key="5">
    <source>
        <dbReference type="ARBA" id="ARBA00022519"/>
    </source>
</evidence>
<dbReference type="CDD" id="cd16922">
    <property type="entry name" value="HATPase_EvgS-ArcB-TorS-like"/>
    <property type="match status" value="1"/>
</dbReference>
<dbReference type="InterPro" id="IPR036641">
    <property type="entry name" value="HPT_dom_sf"/>
</dbReference>
<organism evidence="20 21">
    <name type="scientific">Viridibacterium curvum</name>
    <dbReference type="NCBI Taxonomy" id="1101404"/>
    <lineage>
        <taxon>Bacteria</taxon>
        <taxon>Pseudomonadati</taxon>
        <taxon>Pseudomonadota</taxon>
        <taxon>Betaproteobacteria</taxon>
        <taxon>Rhodocyclales</taxon>
        <taxon>Rhodocyclaceae</taxon>
        <taxon>Viridibacterium</taxon>
    </lineage>
</organism>
<keyword evidence="5" id="KW-0997">Cell inner membrane</keyword>
<feature type="modified residue" description="4-aspartylphosphate" evidence="15">
    <location>
        <position position="755"/>
    </location>
</feature>
<keyword evidence="10" id="KW-0067">ATP-binding</keyword>
<protein>
    <recommendedName>
        <fullName evidence="3">histidine kinase</fullName>
        <ecNumber evidence="3">2.7.13.3</ecNumber>
    </recommendedName>
</protein>
<proteinExistence type="predicted"/>
<dbReference type="InterPro" id="IPR003661">
    <property type="entry name" value="HisK_dim/P_dom"/>
</dbReference>
<dbReference type="PROSITE" id="PS50109">
    <property type="entry name" value="HIS_KIN"/>
    <property type="match status" value="1"/>
</dbReference>
<dbReference type="InterPro" id="IPR011006">
    <property type="entry name" value="CheY-like_superfamily"/>
</dbReference>
<dbReference type="Gene3D" id="3.40.50.2300">
    <property type="match status" value="1"/>
</dbReference>
<dbReference type="PRINTS" id="PR00344">
    <property type="entry name" value="BCTRLSENSOR"/>
</dbReference>
<dbReference type="Pfam" id="PF08448">
    <property type="entry name" value="PAS_4"/>
    <property type="match status" value="2"/>
</dbReference>
<dbReference type="EMBL" id="BAABLD010000001">
    <property type="protein sequence ID" value="GAA5157420.1"/>
    <property type="molecule type" value="Genomic_DNA"/>
</dbReference>
<dbReference type="SMART" id="SM00091">
    <property type="entry name" value="PAS"/>
    <property type="match status" value="3"/>
</dbReference>
<keyword evidence="8" id="KW-0812">Transmembrane</keyword>
<name>A0ABP9Q622_9RHOO</name>
<evidence type="ECO:0000256" key="12">
    <source>
        <dbReference type="ARBA" id="ARBA00023012"/>
    </source>
</evidence>
<keyword evidence="13" id="KW-0472">Membrane</keyword>
<dbReference type="InterPro" id="IPR013656">
    <property type="entry name" value="PAS_4"/>
</dbReference>
<dbReference type="PROSITE" id="PS50112">
    <property type="entry name" value="PAS"/>
    <property type="match status" value="1"/>
</dbReference>
<evidence type="ECO:0000259" key="18">
    <source>
        <dbReference type="PROSITE" id="PS50112"/>
    </source>
</evidence>
<evidence type="ECO:0000256" key="8">
    <source>
        <dbReference type="ARBA" id="ARBA00022692"/>
    </source>
</evidence>
<feature type="domain" description="HPt" evidence="19">
    <location>
        <begin position="847"/>
        <end position="937"/>
    </location>
</feature>
<dbReference type="InterPro" id="IPR036890">
    <property type="entry name" value="HATPase_C_sf"/>
</dbReference>
<dbReference type="InterPro" id="IPR035965">
    <property type="entry name" value="PAS-like_dom_sf"/>
</dbReference>
<gene>
    <name evidence="20" type="ORF">GCM10025770_00620</name>
</gene>
<accession>A0ABP9Q622</accession>
<dbReference type="Gene3D" id="1.20.120.160">
    <property type="entry name" value="HPT domain"/>
    <property type="match status" value="1"/>
</dbReference>
<comment type="caution">
    <text evidence="20">The sequence shown here is derived from an EMBL/GenBank/DDBJ whole genome shotgun (WGS) entry which is preliminary data.</text>
</comment>
<keyword evidence="12" id="KW-0902">Two-component regulatory system</keyword>
<dbReference type="EC" id="2.7.13.3" evidence="3"/>
<dbReference type="Proteomes" id="UP001500547">
    <property type="component" value="Unassembled WGS sequence"/>
</dbReference>
<dbReference type="Pfam" id="PF00072">
    <property type="entry name" value="Response_reg"/>
    <property type="match status" value="1"/>
</dbReference>
<evidence type="ECO:0000256" key="15">
    <source>
        <dbReference type="PROSITE-ProRule" id="PRU00169"/>
    </source>
</evidence>
<evidence type="ECO:0000256" key="6">
    <source>
        <dbReference type="ARBA" id="ARBA00022553"/>
    </source>
</evidence>
<feature type="domain" description="Response regulatory" evidence="17">
    <location>
        <begin position="706"/>
        <end position="828"/>
    </location>
</feature>
<dbReference type="CDD" id="cd17546">
    <property type="entry name" value="REC_hyHK_CKI1_RcsC-like"/>
    <property type="match status" value="1"/>
</dbReference>
<evidence type="ECO:0000313" key="21">
    <source>
        <dbReference type="Proteomes" id="UP001500547"/>
    </source>
</evidence>
<evidence type="ECO:0000256" key="13">
    <source>
        <dbReference type="ARBA" id="ARBA00023136"/>
    </source>
</evidence>
<keyword evidence="4" id="KW-1003">Cell membrane</keyword>
<dbReference type="InterPro" id="IPR036097">
    <property type="entry name" value="HisK_dim/P_sf"/>
</dbReference>
<dbReference type="SUPFAM" id="SSF47226">
    <property type="entry name" value="Histidine-containing phosphotransfer domain, HPT domain"/>
    <property type="match status" value="1"/>
</dbReference>
<feature type="domain" description="PAS" evidence="18">
    <location>
        <begin position="195"/>
        <end position="266"/>
    </location>
</feature>
<dbReference type="RefSeq" id="WP_345530821.1">
    <property type="nucleotide sequence ID" value="NZ_BAABLD010000001.1"/>
</dbReference>
<dbReference type="InterPro" id="IPR008207">
    <property type="entry name" value="Sig_transdc_His_kin_Hpt_dom"/>
</dbReference>
<reference evidence="21" key="1">
    <citation type="journal article" date="2019" name="Int. J. Syst. Evol. Microbiol.">
        <title>The Global Catalogue of Microorganisms (GCM) 10K type strain sequencing project: providing services to taxonomists for standard genome sequencing and annotation.</title>
        <authorList>
            <consortium name="The Broad Institute Genomics Platform"/>
            <consortium name="The Broad Institute Genome Sequencing Center for Infectious Disease"/>
            <person name="Wu L."/>
            <person name="Ma J."/>
        </authorList>
    </citation>
    <scope>NUCLEOTIDE SEQUENCE [LARGE SCALE GENOMIC DNA]</scope>
    <source>
        <strain evidence="21">JCM 18715</strain>
    </source>
</reference>
<evidence type="ECO:0000256" key="10">
    <source>
        <dbReference type="ARBA" id="ARBA00022840"/>
    </source>
</evidence>
<dbReference type="Pfam" id="PF02518">
    <property type="entry name" value="HATPase_c"/>
    <property type="match status" value="1"/>
</dbReference>
<dbReference type="Pfam" id="PF00512">
    <property type="entry name" value="HisKA"/>
    <property type="match status" value="1"/>
</dbReference>
<dbReference type="SMART" id="SM00387">
    <property type="entry name" value="HATPase_c"/>
    <property type="match status" value="1"/>
</dbReference>
<keyword evidence="7" id="KW-0808">Transferase</keyword>
<keyword evidence="9" id="KW-0418">Kinase</keyword>
<dbReference type="SUPFAM" id="SSF55785">
    <property type="entry name" value="PYP-like sensor domain (PAS domain)"/>
    <property type="match status" value="2"/>
</dbReference>
<evidence type="ECO:0000256" key="9">
    <source>
        <dbReference type="ARBA" id="ARBA00022777"/>
    </source>
</evidence>
<keyword evidence="21" id="KW-1185">Reference proteome</keyword>
<dbReference type="Gene3D" id="3.30.450.20">
    <property type="entry name" value="PAS domain"/>
    <property type="match status" value="2"/>
</dbReference>
<sequence length="937" mass="102903">MSKSRLILFAVCPALPVLSALLAGLLGLPAPWAAAGATLLTMVVMYPLMVINGRNLALDYSQRILNVIPYPVSIKGADSRLRVVNDAMAEYKRMSREALLGTEGHLDNENSELRRQRLEEDRMVLAGLPIWKEEHVADHAATGKELFQVIVKGRSTGLYGEPVIVTAQFDTTELNLVRREIEETLKREKSLHAGFTAYTQRLINAIPQPVYVKDAQSRYVIVNEAFCKLRMLSAEQLIGRAPNDLTQDDAKAALVIAEDREVLDNDIVISKEEHGLHPVTQEERYRWVGKRRCVDHTGQPVLVGATVDLTEWRRAEQATAAALEREIALRERVAAFTQRLIDVIPQPVYVKHADSRYMLVNRAMLDDMHREPDDLLGKNPVDLGANPDYASLVMKEDQRIAAGEVIYKEEHMSHPYSGKEVFRIISKRSCIDPEGRAVIVGTNFDITPLRQAERAAAAASEAKSVFLATMSHEIRTPLGGVIGMLRLALRQPIEDAVREQLNIGLRNAEALLVILNDVLDFSKIEAGELRLETIDFDLVETAQDVMQSFALNARERGVALALDLPASVGHFFRGDPTRLRQILVNLIGNALKFTRQGTVTVRFAAAQPGFACEVIDTGIGIPAEALPRMFQRFQQADSSTTRKYGGTGLGLAICKQLVEAMGGTISVHSSIGIGTTFRFVLPLPAGEARNTSGKTEALPIQMRCLNLLCAEDNATNQIIIRSLLEDLGHRVHFADNGLQALQQLAEQDFDAVMMDGRMPELDGLQTTRAIRAGSHGTLRIRNPRIPVIALTANVSDEDMAAFRAAGANHFLAKPVDDRQLTELMARLSASEEPAASPAIDSAAPAARPDMAQRLRSMLIRSLPGRIVAIDDALTCNDMTGLMHLFHGLKGNVSFGGDDTLAPRAAALEAAVMANDRDTVLREWPNLRAGLEALISRG</sequence>
<dbReference type="InterPro" id="IPR005467">
    <property type="entry name" value="His_kinase_dom"/>
</dbReference>
<evidence type="ECO:0000256" key="11">
    <source>
        <dbReference type="ARBA" id="ARBA00022989"/>
    </source>
</evidence>
<evidence type="ECO:0000256" key="2">
    <source>
        <dbReference type="ARBA" id="ARBA00004429"/>
    </source>
</evidence>
<dbReference type="InterPro" id="IPR003594">
    <property type="entry name" value="HATPase_dom"/>
</dbReference>
<evidence type="ECO:0000256" key="7">
    <source>
        <dbReference type="ARBA" id="ARBA00022679"/>
    </source>
</evidence>
<evidence type="ECO:0000256" key="14">
    <source>
        <dbReference type="PROSITE-ProRule" id="PRU00110"/>
    </source>
</evidence>
<evidence type="ECO:0000313" key="20">
    <source>
        <dbReference type="EMBL" id="GAA5157420.1"/>
    </source>
</evidence>
<dbReference type="InterPro" id="IPR001789">
    <property type="entry name" value="Sig_transdc_resp-reg_receiver"/>
</dbReference>
<evidence type="ECO:0000256" key="1">
    <source>
        <dbReference type="ARBA" id="ARBA00000085"/>
    </source>
</evidence>
<feature type="modified residue" description="Phosphohistidine" evidence="14">
    <location>
        <position position="886"/>
    </location>
</feature>
<dbReference type="NCBIfam" id="TIGR00229">
    <property type="entry name" value="sensory_box"/>
    <property type="match status" value="1"/>
</dbReference>
<dbReference type="SUPFAM" id="SSF55874">
    <property type="entry name" value="ATPase domain of HSP90 chaperone/DNA topoisomerase II/histidine kinase"/>
    <property type="match status" value="1"/>
</dbReference>
<dbReference type="SUPFAM" id="SSF52172">
    <property type="entry name" value="CheY-like"/>
    <property type="match status" value="1"/>
</dbReference>
<keyword evidence="10" id="KW-0547">Nucleotide-binding</keyword>
<dbReference type="CDD" id="cd00082">
    <property type="entry name" value="HisKA"/>
    <property type="match status" value="1"/>
</dbReference>
<dbReference type="PANTHER" id="PTHR43047">
    <property type="entry name" value="TWO-COMPONENT HISTIDINE PROTEIN KINASE"/>
    <property type="match status" value="1"/>
</dbReference>
<evidence type="ECO:0000259" key="17">
    <source>
        <dbReference type="PROSITE" id="PS50110"/>
    </source>
</evidence>
<dbReference type="SMART" id="SM00448">
    <property type="entry name" value="REC"/>
    <property type="match status" value="1"/>
</dbReference>
<evidence type="ECO:0000259" key="16">
    <source>
        <dbReference type="PROSITE" id="PS50109"/>
    </source>
</evidence>
<evidence type="ECO:0000256" key="3">
    <source>
        <dbReference type="ARBA" id="ARBA00012438"/>
    </source>
</evidence>
<comment type="subcellular location">
    <subcellularLocation>
        <location evidence="2">Cell inner membrane</location>
        <topology evidence="2">Multi-pass membrane protein</topology>
    </subcellularLocation>
</comment>